<feature type="domain" description="Solute-binding protein family 3/N-terminal" evidence="5">
    <location>
        <begin position="71"/>
        <end position="298"/>
    </location>
</feature>
<dbReference type="PANTHER" id="PTHR30085">
    <property type="entry name" value="AMINO ACID ABC TRANSPORTER PERMEASE"/>
    <property type="match status" value="1"/>
</dbReference>
<gene>
    <name evidence="6" type="ORF">DVS28_a3086</name>
</gene>
<name>A0A346XZW5_9ACTN</name>
<dbReference type="InterPro" id="IPR001638">
    <property type="entry name" value="Solute-binding_3/MltF_N"/>
</dbReference>
<keyword evidence="7" id="KW-1185">Reference proteome</keyword>
<protein>
    <submittedName>
        <fullName evidence="6">Glutamate Aspartate periplasmic binding protein GltI</fullName>
    </submittedName>
</protein>
<evidence type="ECO:0000313" key="6">
    <source>
        <dbReference type="EMBL" id="AXV07762.1"/>
    </source>
</evidence>
<dbReference type="Gene3D" id="3.40.190.10">
    <property type="entry name" value="Periplasmic binding protein-like II"/>
    <property type="match status" value="2"/>
</dbReference>
<dbReference type="EMBL" id="CP031165">
    <property type="protein sequence ID" value="AXV07762.1"/>
    <property type="molecule type" value="Genomic_DNA"/>
</dbReference>
<dbReference type="AlphaFoldDB" id="A0A346XZW5"/>
<evidence type="ECO:0000259" key="5">
    <source>
        <dbReference type="SMART" id="SM00062"/>
    </source>
</evidence>
<evidence type="ECO:0000313" key="7">
    <source>
        <dbReference type="Proteomes" id="UP000264006"/>
    </source>
</evidence>
<keyword evidence="2" id="KW-0813">Transport</keyword>
<dbReference type="InterPro" id="IPR051455">
    <property type="entry name" value="Bact_solute-bind_prot3"/>
</dbReference>
<dbReference type="CDD" id="cd13692">
    <property type="entry name" value="PBP2_BztA"/>
    <property type="match status" value="1"/>
</dbReference>
<dbReference type="RefSeq" id="WP_114592208.1">
    <property type="nucleotide sequence ID" value="NZ_CP031165.1"/>
</dbReference>
<evidence type="ECO:0000256" key="2">
    <source>
        <dbReference type="ARBA" id="ARBA00022448"/>
    </source>
</evidence>
<evidence type="ECO:0000256" key="1">
    <source>
        <dbReference type="ARBA" id="ARBA00010333"/>
    </source>
</evidence>
<sequence>MMLVAMLVLAACSSSDDGTDESSEGADTSEETAPEGEDGDDDTAATEDAPSTGSTTGSEGSTLQATLDAGVLKCGVNGQLNGFSLDEGGTYSGLDVDYCKAVAAAVLGDPEAVEYTNLSAETRFTALQSGEVDVLSRNGTWTASRDGELGLQWTATTYYDGQGMLVNADDAAEAVEDMDGYLVCVQTGTTTELNLETYFDNLGISYEPVNVADEAAVTENFSTGACDAYTTDRSGLASFAATYTGGDVKILPDVMSKEPLGPAVRQGDDQWFDIVQWVVFATFQAEEFGLTSENIGSFDAGANADIARFLGQEDGQTTGAGLGFPDEQWAVRVIEAVGNYQEIFDRNILPIGLDEGVNQLWTEGGLHYAPPFR</sequence>
<comment type="similarity">
    <text evidence="1">Belongs to the bacterial solute-binding protein 3 family.</text>
</comment>
<proteinExistence type="inferred from homology"/>
<dbReference type="GO" id="GO:0006865">
    <property type="term" value="P:amino acid transport"/>
    <property type="evidence" value="ECO:0007669"/>
    <property type="project" value="TreeGrafter"/>
</dbReference>
<accession>A0A346XZW5</accession>
<dbReference type="SMART" id="SM00062">
    <property type="entry name" value="PBPb"/>
    <property type="match status" value="1"/>
</dbReference>
<dbReference type="PANTHER" id="PTHR30085:SF7">
    <property type="entry name" value="AMINO-ACID ABC TRANSPORTER-BINDING PROTEIN YHDW-RELATED"/>
    <property type="match status" value="1"/>
</dbReference>
<keyword evidence="3" id="KW-0732">Signal</keyword>
<organism evidence="6 7">
    <name type="scientific">Euzebya pacifica</name>
    <dbReference type="NCBI Taxonomy" id="1608957"/>
    <lineage>
        <taxon>Bacteria</taxon>
        <taxon>Bacillati</taxon>
        <taxon>Actinomycetota</taxon>
        <taxon>Nitriliruptoria</taxon>
        <taxon>Euzebyales</taxon>
    </lineage>
</organism>
<evidence type="ECO:0000256" key="4">
    <source>
        <dbReference type="SAM" id="MobiDB-lite"/>
    </source>
</evidence>
<dbReference type="Pfam" id="PF00497">
    <property type="entry name" value="SBP_bac_3"/>
    <property type="match status" value="1"/>
</dbReference>
<feature type="compositionally biased region" description="Acidic residues" evidence="4">
    <location>
        <begin position="17"/>
        <end position="45"/>
    </location>
</feature>
<dbReference type="OrthoDB" id="9807888at2"/>
<dbReference type="Proteomes" id="UP000264006">
    <property type="component" value="Chromosome"/>
</dbReference>
<feature type="region of interest" description="Disordered" evidence="4">
    <location>
        <begin position="13"/>
        <end position="61"/>
    </location>
</feature>
<dbReference type="KEGG" id="euz:DVS28_a3086"/>
<dbReference type="SUPFAM" id="SSF53850">
    <property type="entry name" value="Periplasmic binding protein-like II"/>
    <property type="match status" value="1"/>
</dbReference>
<evidence type="ECO:0000256" key="3">
    <source>
        <dbReference type="ARBA" id="ARBA00022729"/>
    </source>
</evidence>
<reference evidence="6 7" key="1">
    <citation type="submission" date="2018-09" db="EMBL/GenBank/DDBJ databases">
        <title>Complete genome sequence of Euzebya sp. DY32-46 isolated from seawater of Pacific Ocean.</title>
        <authorList>
            <person name="Xu L."/>
            <person name="Wu Y.-H."/>
            <person name="Xu X.-W."/>
        </authorList>
    </citation>
    <scope>NUCLEOTIDE SEQUENCE [LARGE SCALE GENOMIC DNA]</scope>
    <source>
        <strain evidence="6 7">DY32-46</strain>
    </source>
</reference>
<feature type="compositionally biased region" description="Low complexity" evidence="4">
    <location>
        <begin position="46"/>
        <end position="61"/>
    </location>
</feature>